<name>A0A1M4SZ64_9ACTN</name>
<dbReference type="AlphaFoldDB" id="A0A1M4SZ64"/>
<protein>
    <submittedName>
        <fullName evidence="1">Uncharacterized protein</fullName>
    </submittedName>
</protein>
<reference evidence="2" key="1">
    <citation type="submission" date="2016-11" db="EMBL/GenBank/DDBJ databases">
        <authorList>
            <person name="Varghese N."/>
            <person name="Submissions S."/>
        </authorList>
    </citation>
    <scope>NUCLEOTIDE SEQUENCE [LARGE SCALE GENOMIC DNA]</scope>
    <source>
        <strain evidence="2">DSM 19514</strain>
    </source>
</reference>
<accession>A0A1M4SZ64</accession>
<proteinExistence type="predicted"/>
<dbReference type="EMBL" id="FQUL01000003">
    <property type="protein sequence ID" value="SHE37327.1"/>
    <property type="molecule type" value="Genomic_DNA"/>
</dbReference>
<evidence type="ECO:0000313" key="1">
    <source>
        <dbReference type="EMBL" id="SHE37327.1"/>
    </source>
</evidence>
<evidence type="ECO:0000313" key="2">
    <source>
        <dbReference type="Proteomes" id="UP000184295"/>
    </source>
</evidence>
<gene>
    <name evidence="1" type="ORF">SAMN02745225_00451</name>
</gene>
<dbReference type="RefSeq" id="WP_143146337.1">
    <property type="nucleotide sequence ID" value="NZ_FQUL01000003.1"/>
</dbReference>
<keyword evidence="2" id="KW-1185">Reference proteome</keyword>
<organism evidence="1 2">
    <name type="scientific">Ferrithrix thermotolerans DSM 19514</name>
    <dbReference type="NCBI Taxonomy" id="1121881"/>
    <lineage>
        <taxon>Bacteria</taxon>
        <taxon>Bacillati</taxon>
        <taxon>Actinomycetota</taxon>
        <taxon>Acidimicrobiia</taxon>
        <taxon>Acidimicrobiales</taxon>
        <taxon>Acidimicrobiaceae</taxon>
        <taxon>Ferrithrix</taxon>
    </lineage>
</organism>
<dbReference type="Proteomes" id="UP000184295">
    <property type="component" value="Unassembled WGS sequence"/>
</dbReference>
<sequence>MAVGEIVADSVGAALDVLQPPAACIRDGGEDLFSVLIDRQGGGEAVSVGRFWGHVVAPTGMGPVGSTHRMPWAEPGHR</sequence>